<dbReference type="AlphaFoldDB" id="A0A9W7FHT8"/>
<dbReference type="Proteomes" id="UP001165160">
    <property type="component" value="Unassembled WGS sequence"/>
</dbReference>
<feature type="compositionally biased region" description="Basic and acidic residues" evidence="1">
    <location>
        <begin position="347"/>
        <end position="360"/>
    </location>
</feature>
<feature type="region of interest" description="Disordered" evidence="1">
    <location>
        <begin position="340"/>
        <end position="360"/>
    </location>
</feature>
<evidence type="ECO:0000313" key="3">
    <source>
        <dbReference type="EMBL" id="GMI12346.1"/>
    </source>
</evidence>
<protein>
    <submittedName>
        <fullName evidence="3">Uncharacterized protein</fullName>
    </submittedName>
</protein>
<feature type="chain" id="PRO_5040746170" evidence="2">
    <location>
        <begin position="23"/>
        <end position="378"/>
    </location>
</feature>
<keyword evidence="2" id="KW-0732">Signal</keyword>
<evidence type="ECO:0000256" key="2">
    <source>
        <dbReference type="SAM" id="SignalP"/>
    </source>
</evidence>
<evidence type="ECO:0000256" key="1">
    <source>
        <dbReference type="SAM" id="MobiDB-lite"/>
    </source>
</evidence>
<keyword evidence="4" id="KW-1185">Reference proteome</keyword>
<comment type="caution">
    <text evidence="3">The sequence shown here is derived from an EMBL/GenBank/DDBJ whole genome shotgun (WGS) entry which is preliminary data.</text>
</comment>
<name>A0A9W7FHT8_9STRA</name>
<proteinExistence type="predicted"/>
<evidence type="ECO:0000313" key="4">
    <source>
        <dbReference type="Proteomes" id="UP001165160"/>
    </source>
</evidence>
<accession>A0A9W7FHT8</accession>
<feature type="signal peptide" evidence="2">
    <location>
        <begin position="1"/>
        <end position="22"/>
    </location>
</feature>
<dbReference type="EMBL" id="BRXX01000443">
    <property type="protein sequence ID" value="GMI12346.1"/>
    <property type="molecule type" value="Genomic_DNA"/>
</dbReference>
<gene>
    <name evidence="3" type="ORF">TrVE_jg7514</name>
</gene>
<sequence>MWSLFLFLLPLLLACLPANTSAFHPFLAPSTRASLSLHASKLSVPDSTVLVVGSGPLPLVAVKTAYFAGYKKVYHLLPPNVHERSAKLMFGDGYSYTTDEEGCLSPPFTSQSGFDDGSCGGKIKFLDGGDPSSTEELACVDGIVFASDNFEPAVPLEVANYLMECASDLKQVSVHSKTMNEEGYGWIVSAARKTANKDIWDRNKDDVQKLTSFTEGVKKKAAEKGAGVTVIKTGTLKGGGWGVTNLGDDAEGDEKVGPEGEESYGLSDAFYKAVQRDIVNFQMLYDCETSDVYVMKGDVGVGGGGTQVLKANSSKEEAGDSGRKGTAGALVYSLASGEAGSNQEFTIRSKEGRRGARGTAEWDAKFKSASTAIGQYAN</sequence>
<reference evidence="4" key="1">
    <citation type="journal article" date="2023" name="Commun. Biol.">
        <title>Genome analysis of Parmales, the sister group of diatoms, reveals the evolutionary specialization of diatoms from phago-mixotrophs to photoautotrophs.</title>
        <authorList>
            <person name="Ban H."/>
            <person name="Sato S."/>
            <person name="Yoshikawa S."/>
            <person name="Yamada K."/>
            <person name="Nakamura Y."/>
            <person name="Ichinomiya M."/>
            <person name="Sato N."/>
            <person name="Blanc-Mathieu R."/>
            <person name="Endo H."/>
            <person name="Kuwata A."/>
            <person name="Ogata H."/>
        </authorList>
    </citation>
    <scope>NUCLEOTIDE SEQUENCE [LARGE SCALE GENOMIC DNA]</scope>
    <source>
        <strain evidence="4">NIES 3699</strain>
    </source>
</reference>
<organism evidence="3 4">
    <name type="scientific">Triparma verrucosa</name>
    <dbReference type="NCBI Taxonomy" id="1606542"/>
    <lineage>
        <taxon>Eukaryota</taxon>
        <taxon>Sar</taxon>
        <taxon>Stramenopiles</taxon>
        <taxon>Ochrophyta</taxon>
        <taxon>Bolidophyceae</taxon>
        <taxon>Parmales</taxon>
        <taxon>Triparmaceae</taxon>
        <taxon>Triparma</taxon>
    </lineage>
</organism>